<dbReference type="AlphaFoldDB" id="A0A090ECY7"/>
<dbReference type="GO" id="GO:0044003">
    <property type="term" value="P:symbiont-mediated perturbation of host process"/>
    <property type="evidence" value="ECO:0007669"/>
    <property type="project" value="InterPro"/>
</dbReference>
<dbReference type="EMBL" id="CCMZ01000073">
    <property type="protein sequence ID" value="CDX28052.1"/>
    <property type="molecule type" value="Genomic_DNA"/>
</dbReference>
<protein>
    <recommendedName>
        <fullName evidence="2">G protein</fullName>
    </recommendedName>
    <alternativeName>
        <fullName evidence="3">GPG</fullName>
    </alternativeName>
</protein>
<gene>
    <name evidence="4" type="primary">G</name>
    <name evidence="4" type="ORF">MPL3356_750007</name>
</gene>
<keyword evidence="5" id="KW-1185">Reference proteome</keyword>
<evidence type="ECO:0000313" key="4">
    <source>
        <dbReference type="EMBL" id="CDX28052.1"/>
    </source>
</evidence>
<dbReference type="InterPro" id="IPR003515">
    <property type="entry name" value="Spike_G"/>
</dbReference>
<dbReference type="SUPFAM" id="SSF88645">
    <property type="entry name" value="ssDNA viruses"/>
    <property type="match status" value="1"/>
</dbReference>
<comment type="similarity">
    <text evidence="1">Belongs to the microvirus G protein family.</text>
</comment>
<dbReference type="Proteomes" id="UP000045285">
    <property type="component" value="Unassembled WGS sequence"/>
</dbReference>
<name>A0A090ECY7_MESPL</name>
<dbReference type="Pfam" id="PF02306">
    <property type="entry name" value="Phage_G"/>
    <property type="match status" value="1"/>
</dbReference>
<sequence>MTKRSAVGFLLRSLIMFQTFISRHNSNFFSDKLVLTSVTPASSAPVLQTPKATSSTLYFDSLTVNAGNGGFLHCIQMDTSVNAANQVVSVGADIAFDADPKFFACLVRFESSSVPTTLPTAYDVYPLDGRHDGGYYTVKDCVTIDVLPRTPGNNVYVGFMVWSNFTATKCRGLVSLNQVIKEIICLQPLK</sequence>
<evidence type="ECO:0000313" key="5">
    <source>
        <dbReference type="Proteomes" id="UP000045285"/>
    </source>
</evidence>
<dbReference type="InterPro" id="IPR016184">
    <property type="entry name" value="Capsid/spike_ssDNA_virus"/>
</dbReference>
<evidence type="ECO:0000256" key="2">
    <source>
        <dbReference type="ARBA" id="ARBA00032851"/>
    </source>
</evidence>
<dbReference type="SMR" id="A0A090ECY7"/>
<evidence type="ECO:0000256" key="3">
    <source>
        <dbReference type="ARBA" id="ARBA00032966"/>
    </source>
</evidence>
<dbReference type="InterPro" id="IPR029053">
    <property type="entry name" value="Viral_coat"/>
</dbReference>
<dbReference type="PIRSF" id="PIRSF004159">
    <property type="entry name" value="Spike_G"/>
    <property type="match status" value="1"/>
</dbReference>
<evidence type="ECO:0000256" key="1">
    <source>
        <dbReference type="ARBA" id="ARBA00007826"/>
    </source>
</evidence>
<organism evidence="4 5">
    <name type="scientific">Mesorhizobium plurifarium</name>
    <dbReference type="NCBI Taxonomy" id="69974"/>
    <lineage>
        <taxon>Bacteria</taxon>
        <taxon>Pseudomonadati</taxon>
        <taxon>Pseudomonadota</taxon>
        <taxon>Alphaproteobacteria</taxon>
        <taxon>Hyphomicrobiales</taxon>
        <taxon>Phyllobacteriaceae</taxon>
        <taxon>Mesorhizobium</taxon>
    </lineage>
</organism>
<accession>A0A090ECY7</accession>
<proteinExistence type="inferred from homology"/>
<reference evidence="5" key="1">
    <citation type="submission" date="2014-08" db="EMBL/GenBank/DDBJ databases">
        <authorList>
            <person name="Moulin L."/>
        </authorList>
    </citation>
    <scope>NUCLEOTIDE SEQUENCE [LARGE SCALE GENOMIC DNA]</scope>
</reference>
<dbReference type="Gene3D" id="2.60.120.20">
    <property type="match status" value="1"/>
</dbReference>